<reference evidence="1" key="1">
    <citation type="journal article" date="2018" name="Virology">
        <title>A giant virus infecting green algae encodes key fermentation genes.</title>
        <authorList>
            <person name="Schvarcz C.R."/>
            <person name="Steward G.F."/>
        </authorList>
    </citation>
    <scope>NUCLEOTIDE SEQUENCE [LARGE SCALE GENOMIC DNA]</scope>
</reference>
<dbReference type="EMBL" id="KY322437">
    <property type="protein sequence ID" value="AUF82111.1"/>
    <property type="molecule type" value="Genomic_DNA"/>
</dbReference>
<organism evidence="1">
    <name type="scientific">Tetraselmis virus 1</name>
    <dbReference type="NCBI Taxonomy" id="2060617"/>
    <lineage>
        <taxon>Viruses</taxon>
        <taxon>Varidnaviria</taxon>
        <taxon>Bamfordvirae</taxon>
        <taxon>Nucleocytoviricota</taxon>
        <taxon>Megaviricetes</taxon>
        <taxon>Imitervirales</taxon>
        <taxon>Allomimiviridae</taxon>
        <taxon>Oceanusvirus</taxon>
        <taxon>Oceanusvirus kaneohense</taxon>
    </lineage>
</organism>
<gene>
    <name evidence="1" type="ORF">TetV_019</name>
</gene>
<protein>
    <submittedName>
        <fullName evidence="1">Putative glutaredoxin</fullName>
    </submittedName>
</protein>
<keyword evidence="2" id="KW-1185">Reference proteome</keyword>
<dbReference type="Proteomes" id="UP000244773">
    <property type="component" value="Segment"/>
</dbReference>
<accession>A0A2P0VMJ1</accession>
<proteinExistence type="predicted"/>
<dbReference type="Gene3D" id="3.40.30.10">
    <property type="entry name" value="Glutaredoxin"/>
    <property type="match status" value="1"/>
</dbReference>
<evidence type="ECO:0000313" key="1">
    <source>
        <dbReference type="EMBL" id="AUF82111.1"/>
    </source>
</evidence>
<evidence type="ECO:0000313" key="2">
    <source>
        <dbReference type="Proteomes" id="UP000244773"/>
    </source>
</evidence>
<sequence>MVYVVFGEDYCPYSREAASLVNQNRVIPMSEMPPEIRDCFPDTHTTVPVVFDIKFIGGCDELQNILPKGGSKKEYQNWEKRVIDLARRGCGKKMTKNKVIVVADIPDQIEKTKLDLHHIGNKRKEAVSLGPDASKGVYFYPATDTGGLTNYRRELLKKPSFVKGVFFTKEEANQAYEEWKSLSKREKFHGGVKDGFKKWMRSLPPGTIVKFVKLPKETRILISRKEVEQELGEYRIKDYNGIDHSIIIDSNNPDKLYVAVTLGRSPYITPNINENNLKNEYQ</sequence>
<name>A0A2P0VMJ1_9VIRU</name>